<dbReference type="EMBL" id="BRXS01000004">
    <property type="protein sequence ID" value="GLC26174.1"/>
    <property type="molecule type" value="Genomic_DNA"/>
</dbReference>
<name>A0AA37VF29_9BACT</name>
<dbReference type="InterPro" id="IPR036227">
    <property type="entry name" value="Ribosomal_uL15/eL18_sf"/>
</dbReference>
<feature type="compositionally biased region" description="Gly residues" evidence="6">
    <location>
        <begin position="33"/>
        <end position="43"/>
    </location>
</feature>
<dbReference type="NCBIfam" id="TIGR01071">
    <property type="entry name" value="rplO_bact"/>
    <property type="match status" value="1"/>
</dbReference>
<keyword evidence="9" id="KW-1185">Reference proteome</keyword>
<keyword evidence="4" id="KW-0699">rRNA-binding</keyword>
<proteinExistence type="inferred from homology"/>
<accession>A0AA37VF29</accession>
<dbReference type="Pfam" id="PF00828">
    <property type="entry name" value="Ribosomal_L27A"/>
    <property type="match status" value="1"/>
</dbReference>
<evidence type="ECO:0000256" key="5">
    <source>
        <dbReference type="RuleBase" id="RU003888"/>
    </source>
</evidence>
<keyword evidence="2 4" id="KW-0689">Ribosomal protein</keyword>
<feature type="domain" description="Large ribosomal subunit protein uL15/eL18" evidence="7">
    <location>
        <begin position="94"/>
        <end position="161"/>
    </location>
</feature>
<comment type="caution">
    <text evidence="8">The sequence shown here is derived from an EMBL/GenBank/DDBJ whole genome shotgun (WGS) entry which is preliminary data.</text>
</comment>
<evidence type="ECO:0000313" key="9">
    <source>
        <dbReference type="Proteomes" id="UP001161325"/>
    </source>
</evidence>
<comment type="similarity">
    <text evidence="1 4 5">Belongs to the universal ribosomal protein uL15 family.</text>
</comment>
<dbReference type="GO" id="GO:0019843">
    <property type="term" value="F:rRNA binding"/>
    <property type="evidence" value="ECO:0007669"/>
    <property type="project" value="UniProtKB-UniRule"/>
</dbReference>
<keyword evidence="3 4" id="KW-0687">Ribonucleoprotein</keyword>
<dbReference type="InterPro" id="IPR021131">
    <property type="entry name" value="Ribosomal_uL15/eL18"/>
</dbReference>
<evidence type="ECO:0000259" key="7">
    <source>
        <dbReference type="Pfam" id="PF00828"/>
    </source>
</evidence>
<dbReference type="Proteomes" id="UP001161325">
    <property type="component" value="Unassembled WGS sequence"/>
</dbReference>
<evidence type="ECO:0000256" key="4">
    <source>
        <dbReference type="HAMAP-Rule" id="MF_01341"/>
    </source>
</evidence>
<dbReference type="InterPro" id="IPR001196">
    <property type="entry name" value="Ribosomal_uL15_CS"/>
</dbReference>
<feature type="compositionally biased region" description="Basic residues" evidence="6">
    <location>
        <begin position="44"/>
        <end position="56"/>
    </location>
</feature>
<dbReference type="GO" id="GO:0003735">
    <property type="term" value="F:structural constituent of ribosome"/>
    <property type="evidence" value="ECO:0007669"/>
    <property type="project" value="InterPro"/>
</dbReference>
<sequence>MAEQNTAERTERIGLHNLTPAPGSHRARKRLGRGPGSGTGKTSGKGHKGSKARAGHHGPGGNKPHFEGGQMPMTRRLPKRGFNNAQFRVEYQEVRLGDLELLGANAEVSLESLVDAGLIKARKGPAKILSNGEISVPVTVRGVKVSEGAKAKIEAAGGRVEA</sequence>
<feature type="region of interest" description="Disordered" evidence="6">
    <location>
        <begin position="1"/>
        <end position="79"/>
    </location>
</feature>
<comment type="function">
    <text evidence="4">Binds to the 23S rRNA.</text>
</comment>
<dbReference type="PANTHER" id="PTHR12934:SF11">
    <property type="entry name" value="LARGE RIBOSOMAL SUBUNIT PROTEIN UL15M"/>
    <property type="match status" value="1"/>
</dbReference>
<organism evidence="8 9">
    <name type="scientific">Roseisolibacter agri</name>
    <dbReference type="NCBI Taxonomy" id="2014610"/>
    <lineage>
        <taxon>Bacteria</taxon>
        <taxon>Pseudomonadati</taxon>
        <taxon>Gemmatimonadota</taxon>
        <taxon>Gemmatimonadia</taxon>
        <taxon>Gemmatimonadales</taxon>
        <taxon>Gemmatimonadaceae</taxon>
        <taxon>Roseisolibacter</taxon>
    </lineage>
</organism>
<evidence type="ECO:0000256" key="1">
    <source>
        <dbReference type="ARBA" id="ARBA00007320"/>
    </source>
</evidence>
<dbReference type="GO" id="GO:0022625">
    <property type="term" value="C:cytosolic large ribosomal subunit"/>
    <property type="evidence" value="ECO:0007669"/>
    <property type="project" value="TreeGrafter"/>
</dbReference>
<keyword evidence="4" id="KW-0694">RNA-binding</keyword>
<evidence type="ECO:0000256" key="6">
    <source>
        <dbReference type="SAM" id="MobiDB-lite"/>
    </source>
</evidence>
<evidence type="ECO:0000256" key="3">
    <source>
        <dbReference type="ARBA" id="ARBA00023274"/>
    </source>
</evidence>
<comment type="subunit">
    <text evidence="4">Part of the 50S ribosomal subunit.</text>
</comment>
<reference evidence="8" key="1">
    <citation type="submission" date="2022-08" db="EMBL/GenBank/DDBJ databases">
        <title>Draft genome sequencing of Roseisolibacter agri AW1220.</title>
        <authorList>
            <person name="Tobiishi Y."/>
            <person name="Tonouchi A."/>
        </authorList>
    </citation>
    <scope>NUCLEOTIDE SEQUENCE</scope>
    <source>
        <strain evidence="8">AW1220</strain>
    </source>
</reference>
<dbReference type="AlphaFoldDB" id="A0AA37VF29"/>
<dbReference type="PROSITE" id="PS00475">
    <property type="entry name" value="RIBOSOMAL_L15"/>
    <property type="match status" value="1"/>
</dbReference>
<dbReference type="InterPro" id="IPR030878">
    <property type="entry name" value="Ribosomal_uL15"/>
</dbReference>
<feature type="compositionally biased region" description="Basic and acidic residues" evidence="6">
    <location>
        <begin position="1"/>
        <end position="14"/>
    </location>
</feature>
<dbReference type="InterPro" id="IPR005749">
    <property type="entry name" value="Ribosomal_uL15_bac-type"/>
</dbReference>
<dbReference type="SUPFAM" id="SSF52080">
    <property type="entry name" value="Ribosomal proteins L15p and L18e"/>
    <property type="match status" value="1"/>
</dbReference>
<dbReference type="PANTHER" id="PTHR12934">
    <property type="entry name" value="50S RIBOSOMAL PROTEIN L15"/>
    <property type="match status" value="1"/>
</dbReference>
<dbReference type="Gene3D" id="3.100.10.10">
    <property type="match status" value="1"/>
</dbReference>
<evidence type="ECO:0000313" key="8">
    <source>
        <dbReference type="EMBL" id="GLC26174.1"/>
    </source>
</evidence>
<protein>
    <recommendedName>
        <fullName evidence="4">Large ribosomal subunit protein uL15</fullName>
    </recommendedName>
</protein>
<dbReference type="HAMAP" id="MF_01341">
    <property type="entry name" value="Ribosomal_uL15"/>
    <property type="match status" value="1"/>
</dbReference>
<dbReference type="GO" id="GO:0006412">
    <property type="term" value="P:translation"/>
    <property type="evidence" value="ECO:0007669"/>
    <property type="project" value="UniProtKB-UniRule"/>
</dbReference>
<evidence type="ECO:0000256" key="2">
    <source>
        <dbReference type="ARBA" id="ARBA00022980"/>
    </source>
</evidence>
<gene>
    <name evidence="4" type="primary">rplO</name>
    <name evidence="8" type="ORF">rosag_26870</name>
</gene>